<keyword evidence="3" id="KW-0677">Repeat</keyword>
<dbReference type="SUPFAM" id="SSF48452">
    <property type="entry name" value="TPR-like"/>
    <property type="match status" value="1"/>
</dbReference>
<dbReference type="EMBL" id="JAMKOV010000033">
    <property type="protein sequence ID" value="KAI8035540.1"/>
    <property type="molecule type" value="Genomic_DNA"/>
</dbReference>
<evidence type="ECO:0000256" key="4">
    <source>
        <dbReference type="ARBA" id="ARBA00022803"/>
    </source>
</evidence>
<evidence type="ECO:0000313" key="7">
    <source>
        <dbReference type="Proteomes" id="UP001059596"/>
    </source>
</evidence>
<dbReference type="Pfam" id="PF13242">
    <property type="entry name" value="Hydrolase_like"/>
    <property type="match status" value="1"/>
</dbReference>
<keyword evidence="7" id="KW-1185">Reference proteome</keyword>
<evidence type="ECO:0000256" key="3">
    <source>
        <dbReference type="ARBA" id="ARBA00022737"/>
    </source>
</evidence>
<evidence type="ECO:0000259" key="5">
    <source>
        <dbReference type="Pfam" id="PF23322"/>
    </source>
</evidence>
<organism evidence="6 7">
    <name type="scientific">Drosophila gunungcola</name>
    <name type="common">fruit fly</name>
    <dbReference type="NCBI Taxonomy" id="103775"/>
    <lineage>
        <taxon>Eukaryota</taxon>
        <taxon>Metazoa</taxon>
        <taxon>Ecdysozoa</taxon>
        <taxon>Arthropoda</taxon>
        <taxon>Hexapoda</taxon>
        <taxon>Insecta</taxon>
        <taxon>Pterygota</taxon>
        <taxon>Neoptera</taxon>
        <taxon>Endopterygota</taxon>
        <taxon>Diptera</taxon>
        <taxon>Brachycera</taxon>
        <taxon>Muscomorpha</taxon>
        <taxon>Ephydroidea</taxon>
        <taxon>Drosophilidae</taxon>
        <taxon>Drosophila</taxon>
        <taxon>Sophophora</taxon>
    </lineage>
</organism>
<dbReference type="Proteomes" id="UP001059596">
    <property type="component" value="Unassembled WGS sequence"/>
</dbReference>
<dbReference type="InterPro" id="IPR039663">
    <property type="entry name" value="AIP/AIPL1/TTC9"/>
</dbReference>
<evidence type="ECO:0000256" key="2">
    <source>
        <dbReference type="ARBA" id="ARBA00022490"/>
    </source>
</evidence>
<comment type="caution">
    <text evidence="6">The sequence shown here is derived from an EMBL/GenBank/DDBJ whole genome shotgun (WGS) entry which is preliminary data.</text>
</comment>
<dbReference type="SUPFAM" id="SSF54534">
    <property type="entry name" value="FKBP-like"/>
    <property type="match status" value="1"/>
</dbReference>
<dbReference type="Gene3D" id="1.25.40.10">
    <property type="entry name" value="Tetratricopeptide repeat domain"/>
    <property type="match status" value="1"/>
</dbReference>
<gene>
    <name evidence="6" type="ORF">M5D96_011588</name>
</gene>
<name>A0A9Q0BL23_9MUSC</name>
<sequence length="645" mass="73110">MQARSKSEMKPIRKEILNPGNAYIELTPGTRVKFHFQTRRSGDSRIIDDSRRMEKPMELVLGKKFKLEVWELIVQQMSLNEVAKFTVHKSLCAQYPFISKTLRDIGKKAEERRHCCGMTLQNEGIGYSDLDELLQHPAELEFIIELISIELPEQYEKERWQITLRERGNNFYKASRYAEAETCYREAVGIVEQLMLKEKPHDEEWQELAAIKTPLLLNYAQCRLIAGDFYAVLNLDPRNVKALFRRAKAHAGAWNPTQARRDFLDALALDGSLKTTVSKELKAIEDQQQARNYLSLPPILSLTVTFAHFLVLLCSLANAFLCGWTLKKLLRALQRASRPVVNPPGYQLAKPQHILQLSEEQRRSFVGSFDRVLSDIDGVLWTLEHDVPRVADGYAALERTGKQLTFVTNNSVRTVEQCVLPEQIWHPAQSIVNYLRCISFQGLIYIIASQPFKAVLRDAGFQLLDGPNEFIEENYESLAKHIFDRQPVRAVVIDVDFNLSSPKLLRAHLYLRHPECLLIEGATDRLLPVAKGVNIIGPGPFASILVEASGREPITLGKPGRHLGELIVEHYRIEQPGRVLMVGDMLAQDVGFGRQCGFQTLLVLSGGCTREQLLAETDPRHIPDYFADSMADVAQILGEGPRSHV</sequence>
<dbReference type="Gene3D" id="3.40.50.1000">
    <property type="entry name" value="HAD superfamily/HAD-like"/>
    <property type="match status" value="2"/>
</dbReference>
<dbReference type="InterPro" id="IPR011990">
    <property type="entry name" value="TPR-like_helical_dom_sf"/>
</dbReference>
<comment type="subcellular location">
    <subcellularLocation>
        <location evidence="1">Cytoplasm</location>
    </subcellularLocation>
</comment>
<protein>
    <recommendedName>
        <fullName evidence="5">AIP/AIPL N-terminal FKBP-type PPIase domain-containing protein</fullName>
    </recommendedName>
</protein>
<feature type="domain" description="AIP/AIPL N-terminal FKBP-type PPIase" evidence="5">
    <location>
        <begin position="28"/>
        <end position="147"/>
    </location>
</feature>
<dbReference type="Pfam" id="PF23322">
    <property type="entry name" value="PPIase_AIP"/>
    <property type="match status" value="1"/>
</dbReference>
<accession>A0A9Q0BL23</accession>
<proteinExistence type="predicted"/>
<dbReference type="InterPro" id="IPR056277">
    <property type="entry name" value="PPIase_AIP"/>
</dbReference>
<dbReference type="InterPro" id="IPR006357">
    <property type="entry name" value="HAD-SF_hydro_IIA"/>
</dbReference>
<dbReference type="AlphaFoldDB" id="A0A9Q0BL23"/>
<dbReference type="InterPro" id="IPR046357">
    <property type="entry name" value="PPIase_dom_sf"/>
</dbReference>
<dbReference type="PANTHER" id="PTHR11242">
    <property type="entry name" value="ARYL HYDROCARBON RECEPTOR INTERACTING PROTEIN RELATED"/>
    <property type="match status" value="1"/>
</dbReference>
<dbReference type="FunFam" id="3.40.50.1000:FF:000170">
    <property type="entry name" value="4-nitrophenylphosphatase"/>
    <property type="match status" value="1"/>
</dbReference>
<dbReference type="InterPro" id="IPR023214">
    <property type="entry name" value="HAD_sf"/>
</dbReference>
<dbReference type="CDD" id="cd07508">
    <property type="entry name" value="HAD_Pase_UmpH-like"/>
    <property type="match status" value="1"/>
</dbReference>
<dbReference type="NCBIfam" id="TIGR01460">
    <property type="entry name" value="HAD-SF-IIA"/>
    <property type="match status" value="1"/>
</dbReference>
<keyword evidence="4" id="KW-0802">TPR repeat</keyword>
<dbReference type="InterPro" id="IPR036412">
    <property type="entry name" value="HAD-like_sf"/>
</dbReference>
<dbReference type="PANTHER" id="PTHR11242:SF0">
    <property type="entry name" value="TPR_REGION DOMAIN-CONTAINING PROTEIN"/>
    <property type="match status" value="1"/>
</dbReference>
<dbReference type="SUPFAM" id="SSF56784">
    <property type="entry name" value="HAD-like"/>
    <property type="match status" value="1"/>
</dbReference>
<dbReference type="GO" id="GO:0003755">
    <property type="term" value="F:peptidyl-prolyl cis-trans isomerase activity"/>
    <property type="evidence" value="ECO:0007669"/>
    <property type="project" value="InterPro"/>
</dbReference>
<reference evidence="6" key="1">
    <citation type="journal article" date="2023" name="Genome Biol. Evol.">
        <title>Long-read-based Genome Assembly of Drosophila gunungcola Reveals Fewer Chemosensory Genes in Flower-breeding Species.</title>
        <authorList>
            <person name="Negi A."/>
            <person name="Liao B.Y."/>
            <person name="Yeh S.D."/>
        </authorList>
    </citation>
    <scope>NUCLEOTIDE SEQUENCE</scope>
    <source>
        <strain evidence="6">Sukarami</strain>
    </source>
</reference>
<dbReference type="GO" id="GO:0005737">
    <property type="term" value="C:cytoplasm"/>
    <property type="evidence" value="ECO:0007669"/>
    <property type="project" value="UniProtKB-SubCell"/>
</dbReference>
<keyword evidence="2" id="KW-0963">Cytoplasm</keyword>
<dbReference type="Gene3D" id="3.10.50.40">
    <property type="match status" value="1"/>
</dbReference>
<dbReference type="Pfam" id="PF13344">
    <property type="entry name" value="Hydrolase_6"/>
    <property type="match status" value="1"/>
</dbReference>
<evidence type="ECO:0000313" key="6">
    <source>
        <dbReference type="EMBL" id="KAI8035540.1"/>
    </source>
</evidence>
<evidence type="ECO:0000256" key="1">
    <source>
        <dbReference type="ARBA" id="ARBA00004496"/>
    </source>
</evidence>